<evidence type="ECO:0000313" key="2">
    <source>
        <dbReference type="Proteomes" id="UP000187203"/>
    </source>
</evidence>
<organism evidence="1 2">
    <name type="scientific">Corchorus olitorius</name>
    <dbReference type="NCBI Taxonomy" id="93759"/>
    <lineage>
        <taxon>Eukaryota</taxon>
        <taxon>Viridiplantae</taxon>
        <taxon>Streptophyta</taxon>
        <taxon>Embryophyta</taxon>
        <taxon>Tracheophyta</taxon>
        <taxon>Spermatophyta</taxon>
        <taxon>Magnoliopsida</taxon>
        <taxon>eudicotyledons</taxon>
        <taxon>Gunneridae</taxon>
        <taxon>Pentapetalae</taxon>
        <taxon>rosids</taxon>
        <taxon>malvids</taxon>
        <taxon>Malvales</taxon>
        <taxon>Malvaceae</taxon>
        <taxon>Grewioideae</taxon>
        <taxon>Apeibeae</taxon>
        <taxon>Corchorus</taxon>
    </lineage>
</organism>
<dbReference type="EMBL" id="AWUE01012390">
    <property type="protein sequence ID" value="OMP09279.1"/>
    <property type="molecule type" value="Genomic_DNA"/>
</dbReference>
<dbReference type="AlphaFoldDB" id="A0A1R3KQF7"/>
<accession>A0A1R3KQF7</accession>
<comment type="caution">
    <text evidence="1">The sequence shown here is derived from an EMBL/GenBank/DDBJ whole genome shotgun (WGS) entry which is preliminary data.</text>
</comment>
<dbReference type="OrthoDB" id="10383571at2759"/>
<sequence>MRRHAHDWKNAEYKRLYLPVASESSTRSYKDWHRDRVKDLVFPPEKDPHYPVGPDSLDELTHLRYEVVRERENQVRNLEAEKKELWEEHKRIIVVWSLTMQQRAMFRNMFYQAHHNFMCCQYQLDEFLDKLSDVKDKFLDLGRGINGLIDAWDKSEDSLKDALARMRKGVAVARELKKQVQRVYGEAYPIGPARQRLINCLQNVISSLDFFIGLFDNDKAVVVY</sequence>
<reference evidence="2" key="1">
    <citation type="submission" date="2013-09" db="EMBL/GenBank/DDBJ databases">
        <title>Corchorus olitorius genome sequencing.</title>
        <authorList>
            <person name="Alam M."/>
            <person name="Haque M.S."/>
            <person name="Islam M.S."/>
            <person name="Emdad E.M."/>
            <person name="Islam M.M."/>
            <person name="Ahmed B."/>
            <person name="Halim A."/>
            <person name="Hossen Q.M.M."/>
            <person name="Hossain M.Z."/>
            <person name="Ahmed R."/>
            <person name="Khan M.M."/>
            <person name="Islam R."/>
            <person name="Rashid M.M."/>
            <person name="Khan S.A."/>
            <person name="Rahman M.S."/>
            <person name="Alam M."/>
            <person name="Yahiya A.S."/>
            <person name="Khan M.S."/>
            <person name="Azam M.S."/>
            <person name="Haque T."/>
            <person name="Lashkar M.Z.H."/>
            <person name="Akhand A.I."/>
            <person name="Morshed G."/>
            <person name="Roy S."/>
            <person name="Uddin K.S."/>
            <person name="Rabeya T."/>
            <person name="Hossain A.S."/>
            <person name="Chowdhury A."/>
            <person name="Snigdha A.R."/>
            <person name="Mortoza M.S."/>
            <person name="Matin S.A."/>
            <person name="Hoque S.M.E."/>
            <person name="Islam M.K."/>
            <person name="Roy D.K."/>
            <person name="Haider R."/>
            <person name="Moosa M.M."/>
            <person name="Elias S.M."/>
            <person name="Hasan A.M."/>
            <person name="Jahan S."/>
            <person name="Shafiuddin M."/>
            <person name="Mahmood N."/>
            <person name="Shommy N.S."/>
        </authorList>
    </citation>
    <scope>NUCLEOTIDE SEQUENCE [LARGE SCALE GENOMIC DNA]</scope>
    <source>
        <strain evidence="2">cv. O-4</strain>
    </source>
</reference>
<keyword evidence="2" id="KW-1185">Reference proteome</keyword>
<proteinExistence type="predicted"/>
<evidence type="ECO:0000313" key="1">
    <source>
        <dbReference type="EMBL" id="OMP09279.1"/>
    </source>
</evidence>
<gene>
    <name evidence="1" type="ORF">COLO4_05632</name>
</gene>
<protein>
    <submittedName>
        <fullName evidence="1">Phage tail fiber protein</fullName>
    </submittedName>
</protein>
<name>A0A1R3KQF7_9ROSI</name>
<dbReference type="Proteomes" id="UP000187203">
    <property type="component" value="Unassembled WGS sequence"/>
</dbReference>